<dbReference type="InterPro" id="IPR050791">
    <property type="entry name" value="Aldo-Keto_reductase"/>
</dbReference>
<dbReference type="GO" id="GO:0005737">
    <property type="term" value="C:cytoplasm"/>
    <property type="evidence" value="ECO:0007669"/>
    <property type="project" value="TreeGrafter"/>
</dbReference>
<feature type="domain" description="NADP-dependent oxidoreductase" evidence="2">
    <location>
        <begin position="20"/>
        <end position="318"/>
    </location>
</feature>
<proteinExistence type="predicted"/>
<dbReference type="EMBL" id="JAPDFR010000006">
    <property type="protein sequence ID" value="KAK0385886.1"/>
    <property type="molecule type" value="Genomic_DNA"/>
</dbReference>
<organism evidence="3 4">
    <name type="scientific">Sarocladium strictum</name>
    <name type="common">Black bundle disease fungus</name>
    <name type="synonym">Acremonium strictum</name>
    <dbReference type="NCBI Taxonomy" id="5046"/>
    <lineage>
        <taxon>Eukaryota</taxon>
        <taxon>Fungi</taxon>
        <taxon>Dikarya</taxon>
        <taxon>Ascomycota</taxon>
        <taxon>Pezizomycotina</taxon>
        <taxon>Sordariomycetes</taxon>
        <taxon>Hypocreomycetidae</taxon>
        <taxon>Hypocreales</taxon>
        <taxon>Sarocladiaceae</taxon>
        <taxon>Sarocladium</taxon>
    </lineage>
</organism>
<reference evidence="3" key="1">
    <citation type="submission" date="2022-10" db="EMBL/GenBank/DDBJ databases">
        <title>Determination and structural analysis of whole genome sequence of Sarocladium strictum F4-1.</title>
        <authorList>
            <person name="Hu L."/>
            <person name="Jiang Y."/>
        </authorList>
    </citation>
    <scope>NUCLEOTIDE SEQUENCE</scope>
    <source>
        <strain evidence="3">F4-1</strain>
    </source>
</reference>
<evidence type="ECO:0000313" key="3">
    <source>
        <dbReference type="EMBL" id="KAK0385886.1"/>
    </source>
</evidence>
<dbReference type="Proteomes" id="UP001175261">
    <property type="component" value="Unassembled WGS sequence"/>
</dbReference>
<dbReference type="AlphaFoldDB" id="A0AA39GF57"/>
<protein>
    <recommendedName>
        <fullName evidence="2">NADP-dependent oxidoreductase domain-containing protein</fullName>
    </recommendedName>
</protein>
<sequence length="346" mass="38264">MSSSTTTLHRLGRDGPMIPAIGFGLMGLSSHSYGPPPDDDGRFALLDRAWEIGARFWDSSDLYGDNEELLGRWFKKTGKREDIFLATKFGFVKGGQKYEVDSSAEYCKKACAESLRILGVDVIDLYWLHNANPKTPIEETMRAMVELQKEGKIKYIGVSGVSSTTLRRACKVAKVSAIQADYTVFSREIEGPAGSDLLATCRELGVTIVAATPLGRGILTDNFSSGSAEYASGDTRPQYMPRFQGDNMNANVKLVKKFKRFAARKNCTVAQLALAWLLKQGEDVIPIPGTKKMKYLEENWGALQVSLSDEEEKEIREFADMTGFAGPAAPPQFMAYLYRDTVEEST</sequence>
<evidence type="ECO:0000259" key="2">
    <source>
        <dbReference type="Pfam" id="PF00248"/>
    </source>
</evidence>
<name>A0AA39GF57_SARSR</name>
<gene>
    <name evidence="3" type="ORF">NLU13_7063</name>
</gene>
<dbReference type="Pfam" id="PF00248">
    <property type="entry name" value="Aldo_ket_red"/>
    <property type="match status" value="1"/>
</dbReference>
<accession>A0AA39GF57</accession>
<comment type="caution">
    <text evidence="3">The sequence shown here is derived from an EMBL/GenBank/DDBJ whole genome shotgun (WGS) entry which is preliminary data.</text>
</comment>
<dbReference type="PRINTS" id="PR00069">
    <property type="entry name" value="ALDKETRDTASE"/>
</dbReference>
<dbReference type="InterPro" id="IPR036812">
    <property type="entry name" value="NAD(P)_OxRdtase_dom_sf"/>
</dbReference>
<keyword evidence="1" id="KW-0560">Oxidoreductase</keyword>
<dbReference type="SUPFAM" id="SSF51430">
    <property type="entry name" value="NAD(P)-linked oxidoreductase"/>
    <property type="match status" value="1"/>
</dbReference>
<evidence type="ECO:0000313" key="4">
    <source>
        <dbReference type="Proteomes" id="UP001175261"/>
    </source>
</evidence>
<dbReference type="InterPro" id="IPR023210">
    <property type="entry name" value="NADP_OxRdtase_dom"/>
</dbReference>
<dbReference type="InterPro" id="IPR020471">
    <property type="entry name" value="AKR"/>
</dbReference>
<dbReference type="PANTHER" id="PTHR43625">
    <property type="entry name" value="AFLATOXIN B1 ALDEHYDE REDUCTASE"/>
    <property type="match status" value="1"/>
</dbReference>
<evidence type="ECO:0000256" key="1">
    <source>
        <dbReference type="ARBA" id="ARBA00023002"/>
    </source>
</evidence>
<keyword evidence="4" id="KW-1185">Reference proteome</keyword>
<dbReference type="PANTHER" id="PTHR43625:SF40">
    <property type="entry name" value="ALDO-KETO REDUCTASE YAKC [NADP(+)]"/>
    <property type="match status" value="1"/>
</dbReference>
<dbReference type="Gene3D" id="3.20.20.100">
    <property type="entry name" value="NADP-dependent oxidoreductase domain"/>
    <property type="match status" value="1"/>
</dbReference>
<dbReference type="GO" id="GO:0016491">
    <property type="term" value="F:oxidoreductase activity"/>
    <property type="evidence" value="ECO:0007669"/>
    <property type="project" value="UniProtKB-KW"/>
</dbReference>